<dbReference type="EC" id="6.3.3.2" evidence="5"/>
<dbReference type="AlphaFoldDB" id="A0A2B7WMP2"/>
<sequence>MATLQSAKRELRRRIKKILAEVSQDSVVAQSSIATKTLLSLPEYHAAKRLSIYLSMPSGEISTTAIVRDAFSKGKMVYVPYLHKADAPTAPPRTSVMDMLALRSLEEYEALGRDKWGIPTIEEGSVPGRKNALGGYGVLLQSQSQSEEGNKDEQEDGDESGLDFIVMPGLAFDEGLRRLGHGKGYYDHFLMRCGKKAGGKPYLAALALKEQVLPPDETVPTGSYDLPVDAVLLGDGRILASNSS</sequence>
<dbReference type="STRING" id="1447883.A0A2B7WMP2"/>
<feature type="binding site" evidence="6">
    <location>
        <begin position="178"/>
        <end position="186"/>
    </location>
    <ligand>
        <name>ATP</name>
        <dbReference type="ChEBI" id="CHEBI:30616"/>
    </ligand>
</feature>
<feature type="binding site" evidence="6">
    <location>
        <position position="54"/>
    </location>
    <ligand>
        <name>substrate</name>
    </ligand>
</feature>
<keyword evidence="2 6" id="KW-0547">Nucleotide-binding</keyword>
<protein>
    <recommendedName>
        <fullName evidence="5">5-formyltetrahydrofolate cyclo-ligase</fullName>
        <ecNumber evidence="5">6.3.3.2</ecNumber>
    </recommendedName>
</protein>
<keyword evidence="7" id="KW-0436">Ligase</keyword>
<dbReference type="GO" id="GO:0030272">
    <property type="term" value="F:5-formyltetrahydrofolate cyclo-ligase activity"/>
    <property type="evidence" value="ECO:0007669"/>
    <property type="project" value="UniProtKB-EC"/>
</dbReference>
<accession>A0A2B7WMP2</accession>
<dbReference type="GO" id="GO:0005739">
    <property type="term" value="C:mitochondrion"/>
    <property type="evidence" value="ECO:0007669"/>
    <property type="project" value="TreeGrafter"/>
</dbReference>
<dbReference type="GO" id="GO:0035999">
    <property type="term" value="P:tetrahydrofolate interconversion"/>
    <property type="evidence" value="ECO:0007669"/>
    <property type="project" value="TreeGrafter"/>
</dbReference>
<feature type="binding site" evidence="6">
    <location>
        <position position="60"/>
    </location>
    <ligand>
        <name>substrate</name>
    </ligand>
</feature>
<dbReference type="InterPro" id="IPR002698">
    <property type="entry name" value="FTHF_cligase"/>
</dbReference>
<name>A0A2B7WMP2_POLH7</name>
<reference evidence="7 8" key="1">
    <citation type="submission" date="2017-10" db="EMBL/GenBank/DDBJ databases">
        <title>Comparative genomics in systemic dimorphic fungi from Ajellomycetaceae.</title>
        <authorList>
            <person name="Munoz J.F."/>
            <person name="Mcewen J.G."/>
            <person name="Clay O.K."/>
            <person name="Cuomo C.A."/>
        </authorList>
    </citation>
    <scope>NUCLEOTIDE SEQUENCE [LARGE SCALE GENOMIC DNA]</scope>
    <source>
        <strain evidence="7 8">UAMH7299</strain>
    </source>
</reference>
<organism evidence="7 8">
    <name type="scientific">Polytolypa hystricis (strain UAMH7299)</name>
    <dbReference type="NCBI Taxonomy" id="1447883"/>
    <lineage>
        <taxon>Eukaryota</taxon>
        <taxon>Fungi</taxon>
        <taxon>Dikarya</taxon>
        <taxon>Ascomycota</taxon>
        <taxon>Pezizomycotina</taxon>
        <taxon>Eurotiomycetes</taxon>
        <taxon>Eurotiomycetidae</taxon>
        <taxon>Onygenales</taxon>
        <taxon>Onygenales incertae sedis</taxon>
        <taxon>Polytolypa</taxon>
    </lineage>
</organism>
<dbReference type="PANTHER" id="PTHR23407">
    <property type="entry name" value="ATPASE INHIBITOR/5-FORMYLTETRAHYDROFOLATE CYCLO-LIGASE"/>
    <property type="match status" value="1"/>
</dbReference>
<dbReference type="Proteomes" id="UP000224634">
    <property type="component" value="Unassembled WGS sequence"/>
</dbReference>
<feature type="binding site" evidence="6">
    <location>
        <begin position="8"/>
        <end position="12"/>
    </location>
    <ligand>
        <name>ATP</name>
        <dbReference type="ChEBI" id="CHEBI:30616"/>
    </ligand>
</feature>
<dbReference type="PIRSF" id="PIRSF006806">
    <property type="entry name" value="FTHF_cligase"/>
    <property type="match status" value="1"/>
</dbReference>
<dbReference type="Pfam" id="PF01812">
    <property type="entry name" value="5-FTHF_cyc-lig"/>
    <property type="match status" value="1"/>
</dbReference>
<comment type="catalytic activity">
    <reaction evidence="4">
        <text>(6S)-5-formyl-5,6,7,8-tetrahydrofolate + ATP = (6R)-5,10-methenyltetrahydrofolate + ADP + phosphate</text>
        <dbReference type="Rhea" id="RHEA:10488"/>
        <dbReference type="ChEBI" id="CHEBI:30616"/>
        <dbReference type="ChEBI" id="CHEBI:43474"/>
        <dbReference type="ChEBI" id="CHEBI:57455"/>
        <dbReference type="ChEBI" id="CHEBI:57457"/>
        <dbReference type="ChEBI" id="CHEBI:456216"/>
        <dbReference type="EC" id="6.3.3.2"/>
    </reaction>
</comment>
<keyword evidence="8" id="KW-1185">Reference proteome</keyword>
<dbReference type="FunFam" id="3.40.50.10420:FF:000007">
    <property type="entry name" value="5-formyltetrahydrofolate cyclo-ligase"/>
    <property type="match status" value="1"/>
</dbReference>
<dbReference type="InterPro" id="IPR024185">
    <property type="entry name" value="FTHF_cligase-like_sf"/>
</dbReference>
<evidence type="ECO:0000256" key="3">
    <source>
        <dbReference type="ARBA" id="ARBA00022840"/>
    </source>
</evidence>
<dbReference type="PANTHER" id="PTHR23407:SF1">
    <property type="entry name" value="5-FORMYLTETRAHYDROFOLATE CYCLO-LIGASE"/>
    <property type="match status" value="1"/>
</dbReference>
<evidence type="ECO:0000313" key="8">
    <source>
        <dbReference type="Proteomes" id="UP000224634"/>
    </source>
</evidence>
<gene>
    <name evidence="7" type="ORF">AJ80_09594</name>
</gene>
<evidence type="ECO:0000313" key="7">
    <source>
        <dbReference type="EMBL" id="PGG98025.1"/>
    </source>
</evidence>
<evidence type="ECO:0000256" key="4">
    <source>
        <dbReference type="ARBA" id="ARBA00036539"/>
    </source>
</evidence>
<dbReference type="Gene3D" id="3.40.50.10420">
    <property type="entry name" value="NagB/RpiA/CoA transferase-like"/>
    <property type="match status" value="1"/>
</dbReference>
<comment type="caution">
    <text evidence="7">The sequence shown here is derived from an EMBL/GenBank/DDBJ whole genome shotgun (WGS) entry which is preliminary data.</text>
</comment>
<evidence type="ECO:0000256" key="6">
    <source>
        <dbReference type="PIRSR" id="PIRSR006806-1"/>
    </source>
</evidence>
<evidence type="ECO:0000256" key="5">
    <source>
        <dbReference type="ARBA" id="ARBA00038966"/>
    </source>
</evidence>
<dbReference type="SUPFAM" id="SSF100950">
    <property type="entry name" value="NagB/RpiA/CoA transferase-like"/>
    <property type="match status" value="1"/>
</dbReference>
<keyword evidence="3 6" id="KW-0067">ATP-binding</keyword>
<evidence type="ECO:0000256" key="1">
    <source>
        <dbReference type="ARBA" id="ARBA00010638"/>
    </source>
</evidence>
<comment type="similarity">
    <text evidence="1">Belongs to the 5-formyltetrahydrofolate cyclo-ligase family.</text>
</comment>
<dbReference type="GO" id="GO:0005524">
    <property type="term" value="F:ATP binding"/>
    <property type="evidence" value="ECO:0007669"/>
    <property type="project" value="UniProtKB-KW"/>
</dbReference>
<proteinExistence type="inferred from homology"/>
<dbReference type="InterPro" id="IPR037171">
    <property type="entry name" value="NagB/RpiA_transferase-like"/>
</dbReference>
<dbReference type="EMBL" id="PDNA01000305">
    <property type="protein sequence ID" value="PGG98025.1"/>
    <property type="molecule type" value="Genomic_DNA"/>
</dbReference>
<dbReference type="GO" id="GO:0009396">
    <property type="term" value="P:folic acid-containing compound biosynthetic process"/>
    <property type="evidence" value="ECO:0007669"/>
    <property type="project" value="TreeGrafter"/>
</dbReference>
<dbReference type="OrthoDB" id="2015992at2759"/>
<evidence type="ECO:0000256" key="2">
    <source>
        <dbReference type="ARBA" id="ARBA00022741"/>
    </source>
</evidence>